<feature type="compositionally biased region" description="Basic and acidic residues" evidence="1">
    <location>
        <begin position="458"/>
        <end position="471"/>
    </location>
</feature>
<dbReference type="Pfam" id="PF10382">
    <property type="entry name" value="ZGRF1-like_N"/>
    <property type="match status" value="1"/>
</dbReference>
<reference evidence="3" key="2">
    <citation type="submission" date="2023-05" db="EMBL/GenBank/DDBJ databases">
        <authorList>
            <consortium name="Lawrence Berkeley National Laboratory"/>
            <person name="Steindorff A."/>
            <person name="Hensen N."/>
            <person name="Bonometti L."/>
            <person name="Westerberg I."/>
            <person name="Brannstrom I.O."/>
            <person name="Guillou S."/>
            <person name="Cros-Aarteil S."/>
            <person name="Calhoun S."/>
            <person name="Haridas S."/>
            <person name="Kuo A."/>
            <person name="Mondo S."/>
            <person name="Pangilinan J."/>
            <person name="Riley R."/>
            <person name="Labutti K."/>
            <person name="Andreopoulos B."/>
            <person name="Lipzen A."/>
            <person name="Chen C."/>
            <person name="Yanf M."/>
            <person name="Daum C."/>
            <person name="Ng V."/>
            <person name="Clum A."/>
            <person name="Ohm R."/>
            <person name="Martin F."/>
            <person name="Silar P."/>
            <person name="Natvig D."/>
            <person name="Lalanne C."/>
            <person name="Gautier V."/>
            <person name="Ament-Velasquez S.L."/>
            <person name="Kruys A."/>
            <person name="Hutchinson M.I."/>
            <person name="Powell A.J."/>
            <person name="Barry K."/>
            <person name="Miller A.N."/>
            <person name="Grigoriev I.V."/>
            <person name="Debuchy R."/>
            <person name="Gladieux P."/>
            <person name="Thoren M.H."/>
            <person name="Johannesson H."/>
        </authorList>
    </citation>
    <scope>NUCLEOTIDE SEQUENCE</scope>
    <source>
        <strain evidence="3">CBS 103.79</strain>
    </source>
</reference>
<reference evidence="3" key="1">
    <citation type="journal article" date="2023" name="Mol. Phylogenet. Evol.">
        <title>Genome-scale phylogeny and comparative genomics of the fungal order Sordariales.</title>
        <authorList>
            <person name="Hensen N."/>
            <person name="Bonometti L."/>
            <person name="Westerberg I."/>
            <person name="Brannstrom I.O."/>
            <person name="Guillou S."/>
            <person name="Cros-Aarteil S."/>
            <person name="Calhoun S."/>
            <person name="Haridas S."/>
            <person name="Kuo A."/>
            <person name="Mondo S."/>
            <person name="Pangilinan J."/>
            <person name="Riley R."/>
            <person name="LaButti K."/>
            <person name="Andreopoulos B."/>
            <person name="Lipzen A."/>
            <person name="Chen C."/>
            <person name="Yan M."/>
            <person name="Daum C."/>
            <person name="Ng V."/>
            <person name="Clum A."/>
            <person name="Steindorff A."/>
            <person name="Ohm R.A."/>
            <person name="Martin F."/>
            <person name="Silar P."/>
            <person name="Natvig D.O."/>
            <person name="Lalanne C."/>
            <person name="Gautier V."/>
            <person name="Ament-Velasquez S.L."/>
            <person name="Kruys A."/>
            <person name="Hutchinson M.I."/>
            <person name="Powell A.J."/>
            <person name="Barry K."/>
            <person name="Miller A.N."/>
            <person name="Grigoriev I.V."/>
            <person name="Debuchy R."/>
            <person name="Gladieux P."/>
            <person name="Hiltunen Thoren M."/>
            <person name="Johannesson H."/>
        </authorList>
    </citation>
    <scope>NUCLEOTIDE SEQUENCE</scope>
    <source>
        <strain evidence="3">CBS 103.79</strain>
    </source>
</reference>
<dbReference type="InterPro" id="IPR052800">
    <property type="entry name" value="DNA_Repair_Helicase_ZGRF1"/>
</dbReference>
<comment type="caution">
    <text evidence="3">The sequence shown here is derived from an EMBL/GenBank/DDBJ whole genome shotgun (WGS) entry which is preliminary data.</text>
</comment>
<accession>A0AAN6RR19</accession>
<dbReference type="AlphaFoldDB" id="A0AAN6RR19"/>
<dbReference type="GO" id="GO:0006302">
    <property type="term" value="P:double-strand break repair"/>
    <property type="evidence" value="ECO:0007669"/>
    <property type="project" value="TreeGrafter"/>
</dbReference>
<feature type="compositionally biased region" description="Pro residues" evidence="1">
    <location>
        <begin position="871"/>
        <end position="881"/>
    </location>
</feature>
<keyword evidence="4" id="KW-1185">Reference proteome</keyword>
<feature type="region of interest" description="Disordered" evidence="1">
    <location>
        <begin position="915"/>
        <end position="945"/>
    </location>
</feature>
<protein>
    <recommendedName>
        <fullName evidence="2">5'-3' DNA helicase ZGRF1-like N-terminal domain-containing protein</fullName>
    </recommendedName>
</protein>
<dbReference type="PANTHER" id="PTHR28535:SF1">
    <property type="entry name" value="PROTEIN ZGRF1"/>
    <property type="match status" value="1"/>
</dbReference>
<feature type="compositionally biased region" description="Low complexity" evidence="1">
    <location>
        <begin position="231"/>
        <end position="246"/>
    </location>
</feature>
<evidence type="ECO:0000259" key="2">
    <source>
        <dbReference type="Pfam" id="PF10382"/>
    </source>
</evidence>
<evidence type="ECO:0000256" key="1">
    <source>
        <dbReference type="SAM" id="MobiDB-lite"/>
    </source>
</evidence>
<dbReference type="PANTHER" id="PTHR28535">
    <property type="entry name" value="ZINC FINGER GRF-TYPE CONTAINING 1"/>
    <property type="match status" value="1"/>
</dbReference>
<feature type="region of interest" description="Disordered" evidence="1">
    <location>
        <begin position="231"/>
        <end position="887"/>
    </location>
</feature>
<dbReference type="InterPro" id="IPR018838">
    <property type="entry name" value="ZGRF1-like_N"/>
</dbReference>
<evidence type="ECO:0000313" key="3">
    <source>
        <dbReference type="EMBL" id="KAK3899313.1"/>
    </source>
</evidence>
<name>A0AAN6RR19_9PEZI</name>
<evidence type="ECO:0000313" key="4">
    <source>
        <dbReference type="Proteomes" id="UP001303889"/>
    </source>
</evidence>
<proteinExistence type="predicted"/>
<feature type="compositionally biased region" description="Basic residues" evidence="1">
    <location>
        <begin position="795"/>
        <end position="805"/>
    </location>
</feature>
<gene>
    <name evidence="3" type="ORF">C8A05DRAFT_18233</name>
</gene>
<feature type="compositionally biased region" description="Pro residues" evidence="1">
    <location>
        <begin position="306"/>
        <end position="315"/>
    </location>
</feature>
<sequence>MPPMMSSGLASAAGPGSGAPAATAVEFTCLFTHDLRRKQKRWEDGRLKYHTFNKRVMVYDERGNFIGDTHWQRDWDFDEGDEFQLERGSVIVQVVECVGRQEQDLSELLDKRTKEKEQRQARVAARPPISAASPHTAPLPVSGARPSDHFQTRHRPLNHLLGTPTGHHGRAVVPSESPFELRQRINENPGDEAESRAAKRRKCDAAPPAKTTFAQNLFGATLSLSAVPLSSAPMRRPAASSAPRQPETQDEPPPSPEPARPVDRALPSRVGTYSGFSRASVAVPRPRVLPEPVSAVVVGEKEGPEPVQPKRPMAPRPEKPTSRPATSVLHSPDADDQEKPPRATVDTTVPSRPKPLRTTMPSLLRKHLERSVEAPGVSESGASFSQAIVLDQGDGDEPTADDRPKARGKQRQAVYTAGSKRTAPNPEKRKPAKRNKLLQLEAQPPTVHTSAPSLRTAAVEEPKEERTELRLKPRQKRGLLFMAEKKNRPKQRKPRETAATTRADVDDPLTRTSHAAMSAPRPAPQPANPGRTTAQRYNPFESSPPDACDPEPQVGSPSTPSEADRPPWEMDEAADEANHRLEPRNCAGKNLCDSEDDVSSQPPSPRGRNGKPRARGFARNGMEATDALIIHREDLSEGSDAEATRPSSSRQTRRTRSAAGQGLDRAGRWAPESASSESDSDELPQPPARPHLARLGRKGIRSRELIGYLPSSSPLVPPAFGPGAPDEEVLIPADATPPLVDEPEDLRSLPLRASRATSPVPQRHSSESGRAAVGEDAVEGPSEEKTDATTSTPQSRRRHSLRRHTPAASPCGVWMDDSAATKVATDDLQSAAAPEKEAAPTTIVPNASAQTTRAATTAKPGVAQPVTTHPQSPPPPDPTAAPAPARAPATAPIIALPPAPPEAAAAPVTAPAMADPLPTTTTTRPRLANPATRGRKAALKMHAAGQAPQPVLPAALLPDVVQQHQHHLTAGRGVVAGAGAAAAAAGDGGGGGGGRPKRTMRFPGFVSAGGGGPWSREAFDLLEGGRPGGD</sequence>
<feature type="region of interest" description="Disordered" evidence="1">
    <location>
        <begin position="982"/>
        <end position="1030"/>
    </location>
</feature>
<dbReference type="Proteomes" id="UP001303889">
    <property type="component" value="Unassembled WGS sequence"/>
</dbReference>
<feature type="region of interest" description="Disordered" evidence="1">
    <location>
        <begin position="112"/>
        <end position="207"/>
    </location>
</feature>
<organism evidence="3 4">
    <name type="scientific">Staphylotrichum tortipilum</name>
    <dbReference type="NCBI Taxonomy" id="2831512"/>
    <lineage>
        <taxon>Eukaryota</taxon>
        <taxon>Fungi</taxon>
        <taxon>Dikarya</taxon>
        <taxon>Ascomycota</taxon>
        <taxon>Pezizomycotina</taxon>
        <taxon>Sordariomycetes</taxon>
        <taxon>Sordariomycetidae</taxon>
        <taxon>Sordariales</taxon>
        <taxon>Chaetomiaceae</taxon>
        <taxon>Staphylotrichum</taxon>
    </lineage>
</organism>
<dbReference type="EMBL" id="MU855802">
    <property type="protein sequence ID" value="KAK3899313.1"/>
    <property type="molecule type" value="Genomic_DNA"/>
</dbReference>
<feature type="compositionally biased region" description="Low complexity" evidence="1">
    <location>
        <begin position="915"/>
        <end position="932"/>
    </location>
</feature>
<feature type="compositionally biased region" description="Basic residues" evidence="1">
    <location>
        <begin position="691"/>
        <end position="700"/>
    </location>
</feature>
<feature type="domain" description="5'-3' DNA helicase ZGRF1-like N-terminal" evidence="2">
    <location>
        <begin position="26"/>
        <end position="105"/>
    </location>
</feature>
<dbReference type="GO" id="GO:0005634">
    <property type="term" value="C:nucleus"/>
    <property type="evidence" value="ECO:0007669"/>
    <property type="project" value="TreeGrafter"/>
</dbReference>
<feature type="compositionally biased region" description="Low complexity" evidence="1">
    <location>
        <begin position="839"/>
        <end position="858"/>
    </location>
</feature>
<dbReference type="GO" id="GO:0035861">
    <property type="term" value="C:site of double-strand break"/>
    <property type="evidence" value="ECO:0007669"/>
    <property type="project" value="TreeGrafter"/>
</dbReference>